<keyword evidence="4" id="KW-0238">DNA-binding</keyword>
<dbReference type="CDD" id="cd16393">
    <property type="entry name" value="SPO0J_N"/>
    <property type="match status" value="1"/>
</dbReference>
<evidence type="ECO:0000256" key="1">
    <source>
        <dbReference type="ARBA" id="ARBA00004453"/>
    </source>
</evidence>
<dbReference type="InterPro" id="IPR003115">
    <property type="entry name" value="ParB_N"/>
</dbReference>
<reference evidence="6 7" key="1">
    <citation type="submission" date="2019-11" db="EMBL/GenBank/DDBJ databases">
        <title>Whole-genome sequence of a the green, strictly anaerobic photosynthetic bacterium Heliobacillus mobilis DSM 6151.</title>
        <authorList>
            <person name="Kyndt J.A."/>
            <person name="Meyer T.E."/>
        </authorList>
    </citation>
    <scope>NUCLEOTIDE SEQUENCE [LARGE SCALE GENOMIC DNA]</scope>
    <source>
        <strain evidence="6 7">DSM 6151</strain>
    </source>
</reference>
<dbReference type="InterPro" id="IPR041468">
    <property type="entry name" value="HTH_ParB/Spo0J"/>
</dbReference>
<dbReference type="GO" id="GO:0045881">
    <property type="term" value="P:positive regulation of sporulation resulting in formation of a cellular spore"/>
    <property type="evidence" value="ECO:0007669"/>
    <property type="project" value="TreeGrafter"/>
</dbReference>
<evidence type="ECO:0000256" key="3">
    <source>
        <dbReference type="ARBA" id="ARBA00022829"/>
    </source>
</evidence>
<dbReference type="SUPFAM" id="SSF109709">
    <property type="entry name" value="KorB DNA-binding domain-like"/>
    <property type="match status" value="1"/>
</dbReference>
<gene>
    <name evidence="6" type="ORF">GJ688_16765</name>
</gene>
<dbReference type="Proteomes" id="UP000430670">
    <property type="component" value="Unassembled WGS sequence"/>
</dbReference>
<dbReference type="EMBL" id="WNKU01000029">
    <property type="protein sequence ID" value="MTV50593.1"/>
    <property type="molecule type" value="Genomic_DNA"/>
</dbReference>
<dbReference type="PANTHER" id="PTHR33375:SF1">
    <property type="entry name" value="CHROMOSOME-PARTITIONING PROTEIN PARB-RELATED"/>
    <property type="match status" value="1"/>
</dbReference>
<comment type="caution">
    <text evidence="6">The sequence shown here is derived from an EMBL/GenBank/DDBJ whole genome shotgun (WGS) entry which is preliminary data.</text>
</comment>
<dbReference type="Pfam" id="PF17762">
    <property type="entry name" value="HTH_ParB"/>
    <property type="match status" value="1"/>
</dbReference>
<dbReference type="Pfam" id="PF02195">
    <property type="entry name" value="ParB_N"/>
    <property type="match status" value="1"/>
</dbReference>
<evidence type="ECO:0000256" key="2">
    <source>
        <dbReference type="ARBA" id="ARBA00006295"/>
    </source>
</evidence>
<dbReference type="InterPro" id="IPR001387">
    <property type="entry name" value="Cro/C1-type_HTH"/>
</dbReference>
<dbReference type="PROSITE" id="PS50943">
    <property type="entry name" value="HTH_CROC1"/>
    <property type="match status" value="1"/>
</dbReference>
<evidence type="ECO:0000259" key="5">
    <source>
        <dbReference type="PROSITE" id="PS50943"/>
    </source>
</evidence>
<name>A0A6I3SNH6_HELMO</name>
<keyword evidence="3" id="KW-0159">Chromosome partition</keyword>
<proteinExistence type="inferred from homology"/>
<dbReference type="FunFam" id="3.90.1530.30:FF:000001">
    <property type="entry name" value="Chromosome partitioning protein ParB"/>
    <property type="match status" value="1"/>
</dbReference>
<dbReference type="InterPro" id="IPR050336">
    <property type="entry name" value="Chromosome_partition/occlusion"/>
</dbReference>
<dbReference type="SUPFAM" id="SSF110849">
    <property type="entry name" value="ParB/Sulfiredoxin"/>
    <property type="match status" value="1"/>
</dbReference>
<dbReference type="GO" id="GO:0005694">
    <property type="term" value="C:chromosome"/>
    <property type="evidence" value="ECO:0007669"/>
    <property type="project" value="TreeGrafter"/>
</dbReference>
<dbReference type="InterPro" id="IPR036086">
    <property type="entry name" value="ParB/Sulfiredoxin_sf"/>
</dbReference>
<dbReference type="SMART" id="SM00470">
    <property type="entry name" value="ParB"/>
    <property type="match status" value="1"/>
</dbReference>
<dbReference type="OrthoDB" id="9802051at2"/>
<comment type="subcellular location">
    <subcellularLocation>
        <location evidence="1">Cytoplasm</location>
        <location evidence="1">Nucleoid</location>
    </subcellularLocation>
</comment>
<dbReference type="GO" id="GO:0009295">
    <property type="term" value="C:nucleoid"/>
    <property type="evidence" value="ECO:0007669"/>
    <property type="project" value="UniProtKB-SubCell"/>
</dbReference>
<dbReference type="Gene3D" id="1.10.10.2830">
    <property type="match status" value="1"/>
</dbReference>
<evidence type="ECO:0000256" key="4">
    <source>
        <dbReference type="ARBA" id="ARBA00023125"/>
    </source>
</evidence>
<dbReference type="PANTHER" id="PTHR33375">
    <property type="entry name" value="CHROMOSOME-PARTITIONING PROTEIN PARB-RELATED"/>
    <property type="match status" value="1"/>
</dbReference>
<dbReference type="GO" id="GO:0007059">
    <property type="term" value="P:chromosome segregation"/>
    <property type="evidence" value="ECO:0007669"/>
    <property type="project" value="UniProtKB-KW"/>
</dbReference>
<evidence type="ECO:0000313" key="7">
    <source>
        <dbReference type="Proteomes" id="UP000430670"/>
    </source>
</evidence>
<dbReference type="InterPro" id="IPR004437">
    <property type="entry name" value="ParB/RepB/Spo0J"/>
</dbReference>
<accession>A0A6I3SNH6</accession>
<sequence>MGNRSSPMIQNPAAPKCTVNWQRKCYSVSKKGLGRGLGKGLEALIPSMAETTDDGSSIIEVKLEQIEPNQNQPRKYFDSESLDELARSISEHGVIQPMVVRKIGKDRYQLIVGERRWRACRQAGIEKVPVIIKEWDEQTIAEVALIENIQRQDLNPIEEALAYRILMDEYNVTQDQLAKRLGKSRSYIANTLRLLHLAEPIRSFIAEGKLTAGHGKVILSIENIDEQKELAERIVEKGWSVRRTEEEIRIRNTSHGQDEVKTNLQIQNPPVSYSSTQYLTSEINPSVLDQNSNGMNGLPTESIGYPTSSSEVPKSNLYTNPDPDPNTNVNVLKSNCITPSVSQRSPELVAMEERLRSWLQTQVRFRSNGSSGVIEIYYYNDEDLQRLYDNLIGQEISN</sequence>
<organism evidence="6 7">
    <name type="scientific">Heliobacterium mobile</name>
    <name type="common">Heliobacillus mobilis</name>
    <dbReference type="NCBI Taxonomy" id="28064"/>
    <lineage>
        <taxon>Bacteria</taxon>
        <taxon>Bacillati</taxon>
        <taxon>Bacillota</taxon>
        <taxon>Clostridia</taxon>
        <taxon>Eubacteriales</taxon>
        <taxon>Heliobacteriaceae</taxon>
        <taxon>Heliobacterium</taxon>
    </lineage>
</organism>
<protein>
    <submittedName>
        <fullName evidence="6">ParB/RepB/Spo0J family partition protein</fullName>
    </submittedName>
</protein>
<feature type="domain" description="HTH cro/C1-type" evidence="5">
    <location>
        <begin position="164"/>
        <end position="190"/>
    </location>
</feature>
<dbReference type="GO" id="GO:0003677">
    <property type="term" value="F:DNA binding"/>
    <property type="evidence" value="ECO:0007669"/>
    <property type="project" value="UniProtKB-KW"/>
</dbReference>
<dbReference type="FunFam" id="1.10.10.2830:FF:000001">
    <property type="entry name" value="Chromosome partitioning protein ParB"/>
    <property type="match status" value="1"/>
</dbReference>
<comment type="similarity">
    <text evidence="2">Belongs to the ParB family.</text>
</comment>
<dbReference type="NCBIfam" id="TIGR00180">
    <property type="entry name" value="parB_part"/>
    <property type="match status" value="1"/>
</dbReference>
<dbReference type="Gene3D" id="3.90.1530.30">
    <property type="match status" value="1"/>
</dbReference>
<dbReference type="AlphaFoldDB" id="A0A6I3SNH6"/>
<keyword evidence="7" id="KW-1185">Reference proteome</keyword>
<evidence type="ECO:0000313" key="6">
    <source>
        <dbReference type="EMBL" id="MTV50593.1"/>
    </source>
</evidence>